<name>A0A1N6GLA6_9LACT</name>
<evidence type="ECO:0000259" key="4">
    <source>
        <dbReference type="Pfam" id="PF13538"/>
    </source>
</evidence>
<evidence type="ECO:0000313" key="8">
    <source>
        <dbReference type="EMBL" id="SIO08315.1"/>
    </source>
</evidence>
<dbReference type="EMBL" id="FSRN01000001">
    <property type="protein sequence ID" value="SIO08315.1"/>
    <property type="molecule type" value="Genomic_DNA"/>
</dbReference>
<accession>A0A1N6GLA6</accession>
<dbReference type="eggNOG" id="COG0507">
    <property type="taxonomic scope" value="Bacteria"/>
</dbReference>
<feature type="binding site" evidence="3">
    <location>
        <begin position="366"/>
        <end position="370"/>
    </location>
    <ligand>
        <name>ATP</name>
        <dbReference type="ChEBI" id="CHEBI:30616"/>
    </ligand>
</feature>
<dbReference type="InterPro" id="IPR029493">
    <property type="entry name" value="RecD2-like_HHH"/>
</dbReference>
<organism evidence="8 9">
    <name type="scientific">Carnobacterium alterfunditum</name>
    <dbReference type="NCBI Taxonomy" id="28230"/>
    <lineage>
        <taxon>Bacteria</taxon>
        <taxon>Bacillati</taxon>
        <taxon>Bacillota</taxon>
        <taxon>Bacilli</taxon>
        <taxon>Lactobacillales</taxon>
        <taxon>Carnobacteriaceae</taxon>
        <taxon>Carnobacterium</taxon>
    </lineage>
</organism>
<evidence type="ECO:0000256" key="3">
    <source>
        <dbReference type="HAMAP-Rule" id="MF_01488"/>
    </source>
</evidence>
<dbReference type="Pfam" id="PF13604">
    <property type="entry name" value="AAA_30"/>
    <property type="match status" value="1"/>
</dbReference>
<feature type="domain" description="ATP-dependent RecD2 DNA helicase-like helix-hairpin-helix" evidence="5">
    <location>
        <begin position="158"/>
        <end position="247"/>
    </location>
</feature>
<dbReference type="InterPro" id="IPR055446">
    <property type="entry name" value="RecD2_N_OB"/>
</dbReference>
<dbReference type="GO" id="GO:0016887">
    <property type="term" value="F:ATP hydrolysis activity"/>
    <property type="evidence" value="ECO:0007669"/>
    <property type="project" value="RHEA"/>
</dbReference>
<gene>
    <name evidence="3" type="primary">recD2</name>
    <name evidence="8" type="ORF">SAMN05878443_1293</name>
</gene>
<keyword evidence="3 8" id="KW-0347">Helicase</keyword>
<dbReference type="Gene3D" id="2.30.30.940">
    <property type="match status" value="1"/>
</dbReference>
<dbReference type="GO" id="GO:0043139">
    <property type="term" value="F:5'-3' DNA helicase activity"/>
    <property type="evidence" value="ECO:0007669"/>
    <property type="project" value="UniProtKB-UniRule"/>
</dbReference>
<dbReference type="GO" id="GO:0009338">
    <property type="term" value="C:exodeoxyribonuclease V complex"/>
    <property type="evidence" value="ECO:0007669"/>
    <property type="project" value="TreeGrafter"/>
</dbReference>
<proteinExistence type="inferred from homology"/>
<keyword evidence="1 3" id="KW-0547">Nucleotide-binding</keyword>
<comment type="similarity">
    <text evidence="3">Belongs to the RecD family. RecD2 subfamily.</text>
</comment>
<dbReference type="GO" id="GO:0005524">
    <property type="term" value="F:ATP binding"/>
    <property type="evidence" value="ECO:0007669"/>
    <property type="project" value="UniProtKB-UniRule"/>
</dbReference>
<dbReference type="GO" id="GO:0003677">
    <property type="term" value="F:DNA binding"/>
    <property type="evidence" value="ECO:0007669"/>
    <property type="project" value="UniProtKB-UniRule"/>
</dbReference>
<comment type="function">
    <text evidence="3">DNA-dependent ATPase and ATP-dependent 5'-3' DNA helicase. Has no activity on blunt DNA or DNA with 3'-overhangs, requires at least 10 bases of 5'-ssDNA for helicase activity.</text>
</comment>
<dbReference type="InterPro" id="IPR010994">
    <property type="entry name" value="RuvA_2-like"/>
</dbReference>
<dbReference type="InterPro" id="IPR050534">
    <property type="entry name" value="Coronavir_polyprotein_1ab"/>
</dbReference>
<dbReference type="GO" id="GO:0017116">
    <property type="term" value="F:single-stranded DNA helicase activity"/>
    <property type="evidence" value="ECO:0007669"/>
    <property type="project" value="TreeGrafter"/>
</dbReference>
<comment type="catalytic activity">
    <reaction evidence="3">
        <text>ATP + H2O = ADP + phosphate + H(+)</text>
        <dbReference type="Rhea" id="RHEA:13065"/>
        <dbReference type="ChEBI" id="CHEBI:15377"/>
        <dbReference type="ChEBI" id="CHEBI:15378"/>
        <dbReference type="ChEBI" id="CHEBI:30616"/>
        <dbReference type="ChEBI" id="CHEBI:43474"/>
        <dbReference type="ChEBI" id="CHEBI:456216"/>
        <dbReference type="EC" id="5.6.2.3"/>
    </reaction>
</comment>
<dbReference type="InterPro" id="IPR027417">
    <property type="entry name" value="P-loop_NTPase"/>
</dbReference>
<feature type="domain" description="ATP-dependent RecD2 DNA helicase SH3" evidence="6">
    <location>
        <begin position="590"/>
        <end position="661"/>
    </location>
</feature>
<evidence type="ECO:0000259" key="6">
    <source>
        <dbReference type="Pfam" id="PF18335"/>
    </source>
</evidence>
<dbReference type="CDD" id="cd18809">
    <property type="entry name" value="SF1_C_RecD"/>
    <property type="match status" value="1"/>
</dbReference>
<sequence>MQDSLDLFAGDPPYVVGQVTAIFYQNPTNFYKVILAQVVDTNSSFTEKEIVITGSFGQIQEDETYRFFGQLTDHPKFGMQFNAERYRQEKPTSAEGVIAYLSSDKFPGIGKKTAETIVKLLGDDAIDQINADETVLAKVPGLNDKKKEVIVNMIRSSNGMEKIIIGLNDFGFGSRLAYTIYQTYQAETLEIIQENPYQLIEDIDNIGFKKADVIAENLGFAADSPGRIQAAILFSVNELCLGEGNTYTLAEPLLNETVKVLEESRAFIIEPDLVAKELLNLIEENKLIEDNHKIYIKSLYAAEWGIATSVKRLMKNSEKIQYPAHNIQKEIRKMEKRLGIQYGNSQTEAIEEAVVSPLFILTGGPGTGKTTVLNGIVTMFAELNGLSLEIDDYQDKIFPILLAAPTGRAAKRMNESTGLPSSTIHRLLGLNGQEKPTAELSDRELEGGLLIVDEMSMVDTWLANQLLRAVPQNMQVIFVGDKDQLPSVGPGQVLHDMIKAKQIPSRELTEIYRQDDGSSIISLAHAIKKGKLPTDFTENKKDRSFFQCNTYQIEPVIRRVVEKAKEKGFTAQDIQVLAPMYRGPAGIDALNKMMQEIFNPNPSGKRKEVKFNEKSYRIGDKVLQLVNYPEMNVFNGDMGEIVGIKLAKETDDKVDEIVIQFDANEVVYKRNEWMKITLAYCCSIHKSQGSEFKMVILPMVQNYHRMLRRDLLYTAITRSSELLILCGEPYAFEECVAKSSATRLTTLTERLLEGEKQQIELVVKPVSNKEKTAIEAKEIQIADVTVEKESPNKKIEAIDANEQKNYRLTIDMIQSNAVDPMIGMEGIVPSL</sequence>
<feature type="domain" description="UvrD-like helicase C-terminal" evidence="4">
    <location>
        <begin position="678"/>
        <end position="725"/>
    </location>
</feature>
<dbReference type="Pfam" id="PF13538">
    <property type="entry name" value="UvrD_C_2"/>
    <property type="match status" value="1"/>
</dbReference>
<dbReference type="InterPro" id="IPR041451">
    <property type="entry name" value="RecD2_SH13"/>
</dbReference>
<feature type="domain" description="ATP-dependent RecD2 DNA helicase OB-fold" evidence="7">
    <location>
        <begin position="14"/>
        <end position="91"/>
    </location>
</feature>
<evidence type="ECO:0000256" key="1">
    <source>
        <dbReference type="ARBA" id="ARBA00022741"/>
    </source>
</evidence>
<dbReference type="AlphaFoldDB" id="A0A1N6GLA6"/>
<dbReference type="GO" id="GO:0006310">
    <property type="term" value="P:DNA recombination"/>
    <property type="evidence" value="ECO:0007669"/>
    <property type="project" value="InterPro"/>
</dbReference>
<dbReference type="Pfam" id="PF23139">
    <property type="entry name" value="OB_YrrC"/>
    <property type="match status" value="1"/>
</dbReference>
<reference evidence="9" key="1">
    <citation type="submission" date="2016-11" db="EMBL/GenBank/DDBJ databases">
        <authorList>
            <person name="Varghese N."/>
            <person name="Submissions S."/>
        </authorList>
    </citation>
    <scope>NUCLEOTIDE SEQUENCE [LARGE SCALE GENOMIC DNA]</scope>
    <source>
        <strain evidence="9">313</strain>
    </source>
</reference>
<dbReference type="CDD" id="cd17933">
    <property type="entry name" value="DEXSc_RecD-like"/>
    <property type="match status" value="1"/>
</dbReference>
<protein>
    <recommendedName>
        <fullName evidence="3">ATP-dependent RecD2 DNA helicase</fullName>
        <ecNumber evidence="3">5.6.2.3</ecNumber>
    </recommendedName>
    <alternativeName>
        <fullName evidence="3">DNA 5'-3' helicase subunit RecD2</fullName>
    </alternativeName>
</protein>
<dbReference type="Pfam" id="PF18335">
    <property type="entry name" value="SH3_13"/>
    <property type="match status" value="1"/>
</dbReference>
<dbReference type="HAMAP" id="MF_01488">
    <property type="entry name" value="RecD2"/>
    <property type="match status" value="1"/>
</dbReference>
<dbReference type="InterPro" id="IPR006345">
    <property type="entry name" value="RecD2"/>
</dbReference>
<keyword evidence="2 3" id="KW-0067">ATP-binding</keyword>
<dbReference type="EC" id="5.6.2.3" evidence="3"/>
<keyword evidence="9" id="KW-1185">Reference proteome</keyword>
<evidence type="ECO:0000256" key="2">
    <source>
        <dbReference type="ARBA" id="ARBA00022840"/>
    </source>
</evidence>
<dbReference type="InterPro" id="IPR027785">
    <property type="entry name" value="UvrD-like_helicase_C"/>
</dbReference>
<keyword evidence="3" id="KW-0413">Isomerase</keyword>
<dbReference type="SUPFAM" id="SSF52540">
    <property type="entry name" value="P-loop containing nucleoside triphosphate hydrolases"/>
    <property type="match status" value="2"/>
</dbReference>
<keyword evidence="3" id="KW-0378">Hydrolase</keyword>
<dbReference type="SUPFAM" id="SSF47781">
    <property type="entry name" value="RuvA domain 2-like"/>
    <property type="match status" value="1"/>
</dbReference>
<dbReference type="RefSeq" id="WP_034549143.1">
    <property type="nucleotide sequence ID" value="NZ_FSRN01000001.1"/>
</dbReference>
<keyword evidence="3" id="KW-0238">DNA-binding</keyword>
<dbReference type="PANTHER" id="PTHR43788">
    <property type="entry name" value="DNA2/NAM7 HELICASE FAMILY MEMBER"/>
    <property type="match status" value="1"/>
</dbReference>
<dbReference type="Proteomes" id="UP000184758">
    <property type="component" value="Unassembled WGS sequence"/>
</dbReference>
<dbReference type="OrthoDB" id="9803432at2"/>
<dbReference type="NCBIfam" id="TIGR01448">
    <property type="entry name" value="recD_rel"/>
    <property type="match status" value="1"/>
</dbReference>
<dbReference type="Gene3D" id="1.10.10.2220">
    <property type="match status" value="1"/>
</dbReference>
<evidence type="ECO:0000259" key="7">
    <source>
        <dbReference type="Pfam" id="PF23139"/>
    </source>
</evidence>
<evidence type="ECO:0000259" key="5">
    <source>
        <dbReference type="Pfam" id="PF14490"/>
    </source>
</evidence>
<dbReference type="PANTHER" id="PTHR43788:SF6">
    <property type="entry name" value="DNA HELICASE B"/>
    <property type="match status" value="1"/>
</dbReference>
<dbReference type="Pfam" id="PF14490">
    <property type="entry name" value="HHH_RecD2"/>
    <property type="match status" value="1"/>
</dbReference>
<evidence type="ECO:0000313" key="9">
    <source>
        <dbReference type="Proteomes" id="UP000184758"/>
    </source>
</evidence>
<dbReference type="STRING" id="28230.SAMN05878443_1293"/>
<dbReference type="Gene3D" id="3.40.50.300">
    <property type="entry name" value="P-loop containing nucleotide triphosphate hydrolases"/>
    <property type="match status" value="2"/>
</dbReference>